<dbReference type="InterPro" id="IPR002577">
    <property type="entry name" value="HTH_HxlR"/>
</dbReference>
<evidence type="ECO:0000256" key="2">
    <source>
        <dbReference type="ARBA" id="ARBA00023125"/>
    </source>
</evidence>
<proteinExistence type="predicted"/>
<evidence type="ECO:0000259" key="4">
    <source>
        <dbReference type="PROSITE" id="PS51118"/>
    </source>
</evidence>
<evidence type="ECO:0000256" key="3">
    <source>
        <dbReference type="ARBA" id="ARBA00023163"/>
    </source>
</evidence>
<dbReference type="CDD" id="cd00090">
    <property type="entry name" value="HTH_ARSR"/>
    <property type="match status" value="1"/>
</dbReference>
<organism evidence="5 6">
    <name type="scientific">Pseudodonghicola flavimaris</name>
    <dbReference type="NCBI Taxonomy" id="3050036"/>
    <lineage>
        <taxon>Bacteria</taxon>
        <taxon>Pseudomonadati</taxon>
        <taxon>Pseudomonadota</taxon>
        <taxon>Alphaproteobacteria</taxon>
        <taxon>Rhodobacterales</taxon>
        <taxon>Paracoccaceae</taxon>
        <taxon>Pseudodonghicola</taxon>
    </lineage>
</organism>
<sequence>MKPHPNPDALPARDHPHCMAMRDLLQKISSKWTTLIVTHLEPGPKRFTELKRGIGITQKSLTASLRDLERDGLVERVVTPTIPPRVDYALTPLGRTLLEPLRVLTAWAVEKAPEVATARAHYAARTAPKAASRGDT</sequence>
<keyword evidence="3" id="KW-0804">Transcription</keyword>
<dbReference type="EMBL" id="JASNJD010000029">
    <property type="protein sequence ID" value="MDK3020664.1"/>
    <property type="molecule type" value="Genomic_DNA"/>
</dbReference>
<dbReference type="InterPro" id="IPR011991">
    <property type="entry name" value="ArsR-like_HTH"/>
</dbReference>
<keyword evidence="1" id="KW-0805">Transcription regulation</keyword>
<dbReference type="PROSITE" id="PS51118">
    <property type="entry name" value="HTH_HXLR"/>
    <property type="match status" value="1"/>
</dbReference>
<dbReference type="RefSeq" id="WP_284483226.1">
    <property type="nucleotide sequence ID" value="NZ_JASNJD010000029.1"/>
</dbReference>
<evidence type="ECO:0000256" key="1">
    <source>
        <dbReference type="ARBA" id="ARBA00023015"/>
    </source>
</evidence>
<dbReference type="InterPro" id="IPR036388">
    <property type="entry name" value="WH-like_DNA-bd_sf"/>
</dbReference>
<protein>
    <submittedName>
        <fullName evidence="5">Helix-turn-helix domain-containing protein</fullName>
    </submittedName>
</protein>
<dbReference type="SUPFAM" id="SSF46785">
    <property type="entry name" value="Winged helix' DNA-binding domain"/>
    <property type="match status" value="1"/>
</dbReference>
<gene>
    <name evidence="5" type="ORF">QO033_23555</name>
</gene>
<keyword evidence="2" id="KW-0238">DNA-binding</keyword>
<dbReference type="Pfam" id="PF01638">
    <property type="entry name" value="HxlR"/>
    <property type="match status" value="1"/>
</dbReference>
<dbReference type="Gene3D" id="1.10.10.10">
    <property type="entry name" value="Winged helix-like DNA-binding domain superfamily/Winged helix DNA-binding domain"/>
    <property type="match status" value="1"/>
</dbReference>
<comment type="caution">
    <text evidence="5">The sequence shown here is derived from an EMBL/GenBank/DDBJ whole genome shotgun (WGS) entry which is preliminary data.</text>
</comment>
<feature type="domain" description="HTH hxlR-type" evidence="4">
    <location>
        <begin position="18"/>
        <end position="116"/>
    </location>
</feature>
<evidence type="ECO:0000313" key="6">
    <source>
        <dbReference type="Proteomes" id="UP001243757"/>
    </source>
</evidence>
<dbReference type="PANTHER" id="PTHR33204:SF39">
    <property type="entry name" value="TRANSCRIPTIONAL REGULATORY PROTEIN"/>
    <property type="match status" value="1"/>
</dbReference>
<dbReference type="InterPro" id="IPR036390">
    <property type="entry name" value="WH_DNA-bd_sf"/>
</dbReference>
<dbReference type="Proteomes" id="UP001243757">
    <property type="component" value="Unassembled WGS sequence"/>
</dbReference>
<keyword evidence="6" id="KW-1185">Reference proteome</keyword>
<accession>A0ABT7F7S3</accession>
<dbReference type="PANTHER" id="PTHR33204">
    <property type="entry name" value="TRANSCRIPTIONAL REGULATOR, MARR FAMILY"/>
    <property type="match status" value="1"/>
</dbReference>
<reference evidence="5 6" key="1">
    <citation type="submission" date="2023-05" db="EMBL/GenBank/DDBJ databases">
        <title>Pseudodonghicola sp. nov.</title>
        <authorList>
            <person name="Huang J."/>
        </authorList>
    </citation>
    <scope>NUCLEOTIDE SEQUENCE [LARGE SCALE GENOMIC DNA]</scope>
    <source>
        <strain evidence="5 6">IC7</strain>
    </source>
</reference>
<evidence type="ECO:0000313" key="5">
    <source>
        <dbReference type="EMBL" id="MDK3020664.1"/>
    </source>
</evidence>
<name>A0ABT7F7S3_9RHOB</name>